<dbReference type="Gene3D" id="3.40.50.1110">
    <property type="entry name" value="SGNH hydrolase"/>
    <property type="match status" value="1"/>
</dbReference>
<organism evidence="2 3">
    <name type="scientific">Afipia broomeae ATCC 49717</name>
    <dbReference type="NCBI Taxonomy" id="883078"/>
    <lineage>
        <taxon>Bacteria</taxon>
        <taxon>Pseudomonadati</taxon>
        <taxon>Pseudomonadota</taxon>
        <taxon>Alphaproteobacteria</taxon>
        <taxon>Hyphomicrobiales</taxon>
        <taxon>Nitrobacteraceae</taxon>
        <taxon>Afipia</taxon>
    </lineage>
</organism>
<accession>K8PB07</accession>
<reference evidence="2 3" key="1">
    <citation type="submission" date="2012-04" db="EMBL/GenBank/DDBJ databases">
        <title>The Genome Sequence of Afipia broomeae ATCC 49717.</title>
        <authorList>
            <consortium name="The Broad Institute Genome Sequencing Platform"/>
            <person name="Earl A."/>
            <person name="Ward D."/>
            <person name="Feldgarden M."/>
            <person name="Gevers D."/>
            <person name="Huys G."/>
            <person name="Walker B."/>
            <person name="Young S.K."/>
            <person name="Zeng Q."/>
            <person name="Gargeya S."/>
            <person name="Fitzgerald M."/>
            <person name="Haas B."/>
            <person name="Abouelleil A."/>
            <person name="Alvarado L."/>
            <person name="Arachchi H.M."/>
            <person name="Berlin A."/>
            <person name="Chapman S.B."/>
            <person name="Goldberg J."/>
            <person name="Griggs A."/>
            <person name="Gujja S."/>
            <person name="Hansen M."/>
            <person name="Howarth C."/>
            <person name="Imamovic A."/>
            <person name="Larimer J."/>
            <person name="McCowen C."/>
            <person name="Montmayeur A."/>
            <person name="Murphy C."/>
            <person name="Neiman D."/>
            <person name="Pearson M."/>
            <person name="Priest M."/>
            <person name="Roberts A."/>
            <person name="Saif S."/>
            <person name="Shea T."/>
            <person name="Sisk P."/>
            <person name="Sykes S."/>
            <person name="Wortman J."/>
            <person name="Nusbaum C."/>
            <person name="Birren B."/>
        </authorList>
    </citation>
    <scope>NUCLEOTIDE SEQUENCE [LARGE SCALE GENOMIC DNA]</scope>
    <source>
        <strain evidence="2 3">ATCC 49717</strain>
    </source>
</reference>
<dbReference type="EMBL" id="AGWX01000002">
    <property type="protein sequence ID" value="EKS39787.1"/>
    <property type="molecule type" value="Genomic_DNA"/>
</dbReference>
<dbReference type="PANTHER" id="PTHR30383">
    <property type="entry name" value="THIOESTERASE 1/PROTEASE 1/LYSOPHOSPHOLIPASE L1"/>
    <property type="match status" value="1"/>
</dbReference>
<dbReference type="InterPro" id="IPR051532">
    <property type="entry name" value="Ester_Hydrolysis_Enzymes"/>
</dbReference>
<dbReference type="AlphaFoldDB" id="K8PB07"/>
<feature type="signal peptide" evidence="1">
    <location>
        <begin position="1"/>
        <end position="37"/>
    </location>
</feature>
<name>K8PB07_9BRAD</name>
<keyword evidence="3" id="KW-1185">Reference proteome</keyword>
<dbReference type="HOGENOM" id="CLU_065317_1_1_5"/>
<evidence type="ECO:0000313" key="3">
    <source>
        <dbReference type="Proteomes" id="UP000001096"/>
    </source>
</evidence>
<keyword evidence="1" id="KW-0732">Signal</keyword>
<gene>
    <name evidence="2" type="ORF">HMPREF9695_01748</name>
</gene>
<evidence type="ECO:0000313" key="2">
    <source>
        <dbReference type="EMBL" id="EKS39787.1"/>
    </source>
</evidence>
<comment type="caution">
    <text evidence="2">The sequence shown here is derived from an EMBL/GenBank/DDBJ whole genome shotgun (WGS) entry which is preliminary data.</text>
</comment>
<dbReference type="CDD" id="cd00229">
    <property type="entry name" value="SGNH_hydrolase"/>
    <property type="match status" value="1"/>
</dbReference>
<dbReference type="RefSeq" id="WP_006020465.1">
    <property type="nucleotide sequence ID" value="NZ_KB375282.1"/>
</dbReference>
<sequence>MPRLIHGLKTASTTAAMVSAFALGLSALALSPVASHAEQATTGASTVVSDDLNSVFKAQPCVQSKSLAQLDAPIARLSKKLDAHEPVTIVAVGSSSTGGAGASSPAYSYPSRLERELRQRFPETPITVINQGVNGEDAASMMERMDAVLAPKPDLVIWQLGTNTVLRDGNIPATADLMQAGISRIRKTGADVLLIDPQFAPRVNAKPGASEMVGLIAYVAKQAHVPLFRRFVAMRHWHEDQAIAFDRFISADGLHMNDWGYSCLARLLADNITATVARSRSVAGVRPFL</sequence>
<dbReference type="Proteomes" id="UP000001096">
    <property type="component" value="Unassembled WGS sequence"/>
</dbReference>
<feature type="chain" id="PRO_5003920038" evidence="1">
    <location>
        <begin position="38"/>
        <end position="289"/>
    </location>
</feature>
<dbReference type="GO" id="GO:0004622">
    <property type="term" value="F:phosphatidylcholine lysophospholipase activity"/>
    <property type="evidence" value="ECO:0007669"/>
    <property type="project" value="TreeGrafter"/>
</dbReference>
<dbReference type="PANTHER" id="PTHR30383:SF5">
    <property type="entry name" value="SGNH HYDROLASE-TYPE ESTERASE DOMAIN-CONTAINING PROTEIN"/>
    <property type="match status" value="1"/>
</dbReference>
<dbReference type="InterPro" id="IPR036514">
    <property type="entry name" value="SGNH_hydro_sf"/>
</dbReference>
<protein>
    <submittedName>
        <fullName evidence="2">Uncharacterized protein</fullName>
    </submittedName>
</protein>
<evidence type="ECO:0000256" key="1">
    <source>
        <dbReference type="SAM" id="SignalP"/>
    </source>
</evidence>
<dbReference type="eggNOG" id="COG2755">
    <property type="taxonomic scope" value="Bacteria"/>
</dbReference>
<dbReference type="SUPFAM" id="SSF52266">
    <property type="entry name" value="SGNH hydrolase"/>
    <property type="match status" value="1"/>
</dbReference>
<dbReference type="Pfam" id="PF25182">
    <property type="entry name" value="NonGDSL"/>
    <property type="match status" value="1"/>
</dbReference>
<proteinExistence type="predicted"/>
<dbReference type="InterPro" id="IPR057572">
    <property type="entry name" value="NonGDSL"/>
</dbReference>
<dbReference type="PATRIC" id="fig|883078.3.peg.1792"/>